<proteinExistence type="predicted"/>
<organism evidence="1 2">
    <name type="scientific">Brachybacterium tyrofermentans</name>
    <dbReference type="NCBI Taxonomy" id="47848"/>
    <lineage>
        <taxon>Bacteria</taxon>
        <taxon>Bacillati</taxon>
        <taxon>Actinomycetota</taxon>
        <taxon>Actinomycetes</taxon>
        <taxon>Micrococcales</taxon>
        <taxon>Dermabacteraceae</taxon>
        <taxon>Brachybacterium</taxon>
    </lineage>
</organism>
<keyword evidence="2" id="KW-1185">Reference proteome</keyword>
<dbReference type="Proteomes" id="UP001595937">
    <property type="component" value="Unassembled WGS sequence"/>
</dbReference>
<dbReference type="RefSeq" id="WP_226850515.1">
    <property type="nucleotide sequence ID" value="NZ_BAAAIR010000040.1"/>
</dbReference>
<gene>
    <name evidence="1" type="ORF">ACFPK8_14605</name>
</gene>
<dbReference type="EMBL" id="JBHSLN010000080">
    <property type="protein sequence ID" value="MFC5298740.1"/>
    <property type="molecule type" value="Genomic_DNA"/>
</dbReference>
<evidence type="ECO:0008006" key="3">
    <source>
        <dbReference type="Google" id="ProtNLM"/>
    </source>
</evidence>
<accession>A0ABW0FJD5</accession>
<evidence type="ECO:0000313" key="1">
    <source>
        <dbReference type="EMBL" id="MFC5298740.1"/>
    </source>
</evidence>
<evidence type="ECO:0000313" key="2">
    <source>
        <dbReference type="Proteomes" id="UP001595937"/>
    </source>
</evidence>
<name>A0ABW0FJD5_9MICO</name>
<comment type="caution">
    <text evidence="1">The sequence shown here is derived from an EMBL/GenBank/DDBJ whole genome shotgun (WGS) entry which is preliminary data.</text>
</comment>
<protein>
    <recommendedName>
        <fullName evidence="3">Prevent-host-death protein</fullName>
    </recommendedName>
</protein>
<dbReference type="GeneID" id="303297695"/>
<sequence length="56" mass="6258">MPMEANRPTRSTRIARIDRALTREGRSERPVAVLDLDAFDANLEDLAPVRRPARGG</sequence>
<reference evidence="2" key="1">
    <citation type="journal article" date="2019" name="Int. J. Syst. Evol. Microbiol.">
        <title>The Global Catalogue of Microorganisms (GCM) 10K type strain sequencing project: providing services to taxonomists for standard genome sequencing and annotation.</title>
        <authorList>
            <consortium name="The Broad Institute Genomics Platform"/>
            <consortium name="The Broad Institute Genome Sequencing Center for Infectious Disease"/>
            <person name="Wu L."/>
            <person name="Ma J."/>
        </authorList>
    </citation>
    <scope>NUCLEOTIDE SEQUENCE [LARGE SCALE GENOMIC DNA]</scope>
    <source>
        <strain evidence="2">CGMCC 1.16455</strain>
    </source>
</reference>